<dbReference type="GO" id="GO:0051213">
    <property type="term" value="F:dioxygenase activity"/>
    <property type="evidence" value="ECO:0007669"/>
    <property type="project" value="UniProtKB-KW"/>
</dbReference>
<evidence type="ECO:0000256" key="3">
    <source>
        <dbReference type="ARBA" id="ARBA00023002"/>
    </source>
</evidence>
<dbReference type="CDD" id="cd10548">
    <property type="entry name" value="cupin_CDO"/>
    <property type="match status" value="1"/>
</dbReference>
<keyword evidence="1" id="KW-0479">Metal-binding</keyword>
<evidence type="ECO:0000256" key="1">
    <source>
        <dbReference type="ARBA" id="ARBA00022723"/>
    </source>
</evidence>
<name>A0ABS6ICU5_9HYPH</name>
<protein>
    <submittedName>
        <fullName evidence="5">Cysteine dioxygenase</fullName>
    </submittedName>
</protein>
<keyword evidence="6" id="KW-1185">Reference proteome</keyword>
<gene>
    <name evidence="5" type="ORF">KQ910_01590</name>
</gene>
<keyword evidence="4" id="KW-0408">Iron</keyword>
<evidence type="ECO:0000313" key="5">
    <source>
        <dbReference type="EMBL" id="MBU8872431.1"/>
    </source>
</evidence>
<sequence length="207" mass="22862">MSIDRLRRFIGDMTSLTGGAWQDKDENAVVEVGARLLGELVKHDDWLPEQAAKVPAHGYAQNLLWCDPFERFCVVSFVWAPKANTPVHDHEMWGLVGMLRGSETSLGFTRHPETGVLVPGTLTRLEPGDVEVLVPAPRNPAGDIHQVTNALDDRGSISIHVYGGNIGAVRRHTYDVKTGQPNLFVSGYTNREQPNIWDRSAEVRAAS</sequence>
<keyword evidence="2 5" id="KW-0223">Dioxygenase</keyword>
<proteinExistence type="predicted"/>
<evidence type="ECO:0000313" key="6">
    <source>
        <dbReference type="Proteomes" id="UP000727907"/>
    </source>
</evidence>
<evidence type="ECO:0000256" key="4">
    <source>
        <dbReference type="ARBA" id="ARBA00023004"/>
    </source>
</evidence>
<dbReference type="InterPro" id="IPR010300">
    <property type="entry name" value="CDO_1"/>
</dbReference>
<dbReference type="Proteomes" id="UP000727907">
    <property type="component" value="Unassembled WGS sequence"/>
</dbReference>
<dbReference type="EMBL" id="JAHOPB010000001">
    <property type="protein sequence ID" value="MBU8872431.1"/>
    <property type="molecule type" value="Genomic_DNA"/>
</dbReference>
<dbReference type="PANTHER" id="PTHR12918">
    <property type="entry name" value="CYSTEINE DIOXYGENASE"/>
    <property type="match status" value="1"/>
</dbReference>
<evidence type="ECO:0000256" key="2">
    <source>
        <dbReference type="ARBA" id="ARBA00022964"/>
    </source>
</evidence>
<dbReference type="PANTHER" id="PTHR12918:SF1">
    <property type="entry name" value="CYSTEINE DIOXYGENASE TYPE 1"/>
    <property type="match status" value="1"/>
</dbReference>
<accession>A0ABS6ICU5</accession>
<organism evidence="5 6">
    <name type="scientific">Reyranella humidisoli</name>
    <dbReference type="NCBI Taxonomy" id="2849149"/>
    <lineage>
        <taxon>Bacteria</taxon>
        <taxon>Pseudomonadati</taxon>
        <taxon>Pseudomonadota</taxon>
        <taxon>Alphaproteobacteria</taxon>
        <taxon>Hyphomicrobiales</taxon>
        <taxon>Reyranellaceae</taxon>
        <taxon>Reyranella</taxon>
    </lineage>
</organism>
<reference evidence="5 6" key="1">
    <citation type="submission" date="2021-06" db="EMBL/GenBank/DDBJ databases">
        <authorList>
            <person name="Lee D.H."/>
        </authorList>
    </citation>
    <scope>NUCLEOTIDE SEQUENCE [LARGE SCALE GENOMIC DNA]</scope>
    <source>
        <strain evidence="5 6">MMS21-HV4-11</strain>
    </source>
</reference>
<comment type="caution">
    <text evidence="5">The sequence shown here is derived from an EMBL/GenBank/DDBJ whole genome shotgun (WGS) entry which is preliminary data.</text>
</comment>
<dbReference type="RefSeq" id="WP_216956447.1">
    <property type="nucleotide sequence ID" value="NZ_JAHOPB010000001.1"/>
</dbReference>
<keyword evidence="3" id="KW-0560">Oxidoreductase</keyword>